<reference evidence="1" key="2">
    <citation type="journal article" date="2015" name="Fish Shellfish Immunol.">
        <title>Early steps in the European eel (Anguilla anguilla)-Vibrio vulnificus interaction in the gills: Role of the RtxA13 toxin.</title>
        <authorList>
            <person name="Callol A."/>
            <person name="Pajuelo D."/>
            <person name="Ebbesson L."/>
            <person name="Teles M."/>
            <person name="MacKenzie S."/>
            <person name="Amaro C."/>
        </authorList>
    </citation>
    <scope>NUCLEOTIDE SEQUENCE</scope>
</reference>
<dbReference type="EMBL" id="GBXM01073153">
    <property type="protein sequence ID" value="JAH35424.1"/>
    <property type="molecule type" value="Transcribed_RNA"/>
</dbReference>
<organism evidence="1">
    <name type="scientific">Anguilla anguilla</name>
    <name type="common">European freshwater eel</name>
    <name type="synonym">Muraena anguilla</name>
    <dbReference type="NCBI Taxonomy" id="7936"/>
    <lineage>
        <taxon>Eukaryota</taxon>
        <taxon>Metazoa</taxon>
        <taxon>Chordata</taxon>
        <taxon>Craniata</taxon>
        <taxon>Vertebrata</taxon>
        <taxon>Euteleostomi</taxon>
        <taxon>Actinopterygii</taxon>
        <taxon>Neopterygii</taxon>
        <taxon>Teleostei</taxon>
        <taxon>Anguilliformes</taxon>
        <taxon>Anguillidae</taxon>
        <taxon>Anguilla</taxon>
    </lineage>
</organism>
<evidence type="ECO:0000313" key="1">
    <source>
        <dbReference type="EMBL" id="JAH35424.1"/>
    </source>
</evidence>
<reference evidence="1" key="1">
    <citation type="submission" date="2014-11" db="EMBL/GenBank/DDBJ databases">
        <authorList>
            <person name="Amaro Gonzalez C."/>
        </authorList>
    </citation>
    <scope>NUCLEOTIDE SEQUENCE</scope>
</reference>
<protein>
    <submittedName>
        <fullName evidence="1">Uncharacterized protein</fullName>
    </submittedName>
</protein>
<proteinExistence type="predicted"/>
<sequence>MLPIALHKPPLSELPLFQAH</sequence>
<dbReference type="AlphaFoldDB" id="A0A0E9S1Y4"/>
<accession>A0A0E9S1Y4</accession>
<name>A0A0E9S1Y4_ANGAN</name>